<dbReference type="GO" id="GO:0016740">
    <property type="term" value="F:transferase activity"/>
    <property type="evidence" value="ECO:0007669"/>
    <property type="project" value="UniProtKB-KW"/>
</dbReference>
<dbReference type="STRING" id="1123510.GCA_000620025_00815"/>
<evidence type="ECO:0000313" key="3">
    <source>
        <dbReference type="Proteomes" id="UP000267342"/>
    </source>
</evidence>
<dbReference type="InterPro" id="IPR050229">
    <property type="entry name" value="GlpE_sulfurtransferase"/>
</dbReference>
<organism evidence="2 3">
    <name type="scientific">Zymobacter palmae</name>
    <dbReference type="NCBI Taxonomy" id="33074"/>
    <lineage>
        <taxon>Bacteria</taxon>
        <taxon>Pseudomonadati</taxon>
        <taxon>Pseudomonadota</taxon>
        <taxon>Gammaproteobacteria</taxon>
        <taxon>Oceanospirillales</taxon>
        <taxon>Halomonadaceae</taxon>
        <taxon>Zymobacter group</taxon>
        <taxon>Zymobacter</taxon>
    </lineage>
</organism>
<dbReference type="SUPFAM" id="SSF52821">
    <property type="entry name" value="Rhodanese/Cell cycle control phosphatase"/>
    <property type="match status" value="1"/>
</dbReference>
<dbReference type="InterPro" id="IPR001763">
    <property type="entry name" value="Rhodanese-like_dom"/>
</dbReference>
<accession>A0A348HGR8</accession>
<dbReference type="RefSeq" id="WP_051524129.1">
    <property type="nucleotide sequence ID" value="NZ_AP018933.1"/>
</dbReference>
<keyword evidence="2" id="KW-0808">Transferase</keyword>
<dbReference type="KEGG" id="zpl:ZBT109_2076"/>
<feature type="domain" description="Rhodanese" evidence="1">
    <location>
        <begin position="18"/>
        <end position="106"/>
    </location>
</feature>
<dbReference type="Gene3D" id="3.40.250.10">
    <property type="entry name" value="Rhodanese-like domain"/>
    <property type="match status" value="1"/>
</dbReference>
<protein>
    <submittedName>
        <fullName evidence="2">Rhodanese-related sulfurtransferase</fullName>
    </submittedName>
</protein>
<dbReference type="AlphaFoldDB" id="A0A348HGR8"/>
<dbReference type="PANTHER" id="PTHR43031">
    <property type="entry name" value="FAD-DEPENDENT OXIDOREDUCTASE"/>
    <property type="match status" value="1"/>
</dbReference>
<keyword evidence="3" id="KW-1185">Reference proteome</keyword>
<dbReference type="PANTHER" id="PTHR43031:SF16">
    <property type="entry name" value="OXIDOREDUCTASE"/>
    <property type="match status" value="1"/>
</dbReference>
<name>A0A348HGR8_9GAMM</name>
<dbReference type="OrthoDB" id="9811849at2"/>
<evidence type="ECO:0000259" key="1">
    <source>
        <dbReference type="PROSITE" id="PS50206"/>
    </source>
</evidence>
<dbReference type="PROSITE" id="PS50206">
    <property type="entry name" value="RHODANESE_3"/>
    <property type="match status" value="1"/>
</dbReference>
<gene>
    <name evidence="2" type="ORF">ZBT109_2076</name>
</gene>
<evidence type="ECO:0000313" key="2">
    <source>
        <dbReference type="EMBL" id="BBG30820.1"/>
    </source>
</evidence>
<dbReference type="CDD" id="cd00158">
    <property type="entry name" value="RHOD"/>
    <property type="match status" value="1"/>
</dbReference>
<dbReference type="Pfam" id="PF00581">
    <property type="entry name" value="Rhodanese"/>
    <property type="match status" value="1"/>
</dbReference>
<dbReference type="Proteomes" id="UP000267342">
    <property type="component" value="Chromosome"/>
</dbReference>
<dbReference type="InterPro" id="IPR036873">
    <property type="entry name" value="Rhodanese-like_dom_sf"/>
</dbReference>
<sequence>MTWKTLSREALIDALAQQPSSIRLLDIRPREQFDRLHIPGSQHYDCIRLRRFAEQTAHDTPVVLVCRRGRTSRHAAMWLDQLGFTAVYSLEDGIEGLRQYAPDRLVATEKES</sequence>
<proteinExistence type="predicted"/>
<reference evidence="2 3" key="1">
    <citation type="submission" date="2018-09" db="EMBL/GenBank/DDBJ databases">
        <title>Zymobacter palmae IAM14233 (=T109) whole genome analysis.</title>
        <authorList>
            <person name="Yanase H."/>
        </authorList>
    </citation>
    <scope>NUCLEOTIDE SEQUENCE [LARGE SCALE GENOMIC DNA]</scope>
    <source>
        <strain evidence="2 3">IAM14233</strain>
    </source>
</reference>
<dbReference type="EMBL" id="AP018933">
    <property type="protein sequence ID" value="BBG30820.1"/>
    <property type="molecule type" value="Genomic_DNA"/>
</dbReference>
<dbReference type="SMART" id="SM00450">
    <property type="entry name" value="RHOD"/>
    <property type="match status" value="1"/>
</dbReference>